<sequence>MRKIAFLAFGVALWIFLTLTLEIEVLLTALIASYVAARLVGNVKLRPMKILKFTVLLAYNFLVAVWQSLKMVFGLFDYESKYFEEPAGRDFLEKFEKIVLITLTPFTIVVDERVDSLLVHELKRRKGTE</sequence>
<gene>
    <name evidence="2" type="ORF">ENW55_00170</name>
</gene>
<evidence type="ECO:0000313" key="2">
    <source>
        <dbReference type="EMBL" id="HGZ78384.1"/>
    </source>
</evidence>
<dbReference type="AlphaFoldDB" id="A0A832MLD9"/>
<evidence type="ECO:0000256" key="1">
    <source>
        <dbReference type="SAM" id="Phobius"/>
    </source>
</evidence>
<accession>A0A832MLD9</accession>
<dbReference type="GO" id="GO:0008324">
    <property type="term" value="F:monoatomic cation transmembrane transporter activity"/>
    <property type="evidence" value="ECO:0007669"/>
    <property type="project" value="InterPro"/>
</dbReference>
<feature type="transmembrane region" description="Helical" evidence="1">
    <location>
        <begin position="53"/>
        <end position="73"/>
    </location>
</feature>
<comment type="caution">
    <text evidence="2">The sequence shown here is derived from an EMBL/GenBank/DDBJ whole genome shotgun (WGS) entry which is preliminary data.</text>
</comment>
<dbReference type="GO" id="GO:0016020">
    <property type="term" value="C:membrane"/>
    <property type="evidence" value="ECO:0007669"/>
    <property type="project" value="InterPro"/>
</dbReference>
<keyword evidence="1" id="KW-0472">Membrane</keyword>
<reference evidence="2" key="1">
    <citation type="journal article" date="2020" name="mSystems">
        <title>Genome- and Community-Level Interaction Insights into Carbon Utilization and Element Cycling Functions of Hydrothermarchaeota in Hydrothermal Sediment.</title>
        <authorList>
            <person name="Zhou Z."/>
            <person name="Liu Y."/>
            <person name="Xu W."/>
            <person name="Pan J."/>
            <person name="Luo Z.H."/>
            <person name="Li M."/>
        </authorList>
    </citation>
    <scope>NUCLEOTIDE SEQUENCE [LARGE SCALE GENOMIC DNA]</scope>
    <source>
        <strain evidence="2">SpSt-86</strain>
    </source>
</reference>
<keyword evidence="1" id="KW-1133">Transmembrane helix</keyword>
<organism evidence="2">
    <name type="scientific">Pseudothermotoga hypogea</name>
    <dbReference type="NCBI Taxonomy" id="57487"/>
    <lineage>
        <taxon>Bacteria</taxon>
        <taxon>Thermotogati</taxon>
        <taxon>Thermotogota</taxon>
        <taxon>Thermotogae</taxon>
        <taxon>Thermotogales</taxon>
        <taxon>Thermotogaceae</taxon>
        <taxon>Pseudothermotoga</taxon>
    </lineage>
</organism>
<protein>
    <submittedName>
        <fullName evidence="2">Uncharacterized protein</fullName>
    </submittedName>
</protein>
<keyword evidence="1" id="KW-0812">Transmembrane</keyword>
<name>A0A832MLD9_9THEM</name>
<dbReference type="EMBL" id="DTKQ01000002">
    <property type="protein sequence ID" value="HGZ78384.1"/>
    <property type="molecule type" value="Genomic_DNA"/>
</dbReference>
<proteinExistence type="predicted"/>